<dbReference type="SUPFAM" id="SSF56672">
    <property type="entry name" value="DNA/RNA polymerases"/>
    <property type="match status" value="1"/>
</dbReference>
<dbReference type="Proteomes" id="UP000440367">
    <property type="component" value="Unassembled WGS sequence"/>
</dbReference>
<dbReference type="GO" id="GO:0003824">
    <property type="term" value="F:catalytic activity"/>
    <property type="evidence" value="ECO:0007669"/>
    <property type="project" value="UniProtKB-KW"/>
</dbReference>
<evidence type="ECO:0000256" key="1">
    <source>
        <dbReference type="ARBA" id="ARBA00023268"/>
    </source>
</evidence>
<dbReference type="AlphaFoldDB" id="A0A6A3YPF4"/>
<evidence type="ECO:0000313" key="6">
    <source>
        <dbReference type="Proteomes" id="UP000440367"/>
    </source>
</evidence>
<dbReference type="InterPro" id="IPR050951">
    <property type="entry name" value="Retrovirus_Pol_polyprotein"/>
</dbReference>
<dbReference type="CDD" id="cd09274">
    <property type="entry name" value="RNase_HI_RT_Ty3"/>
    <property type="match status" value="1"/>
</dbReference>
<evidence type="ECO:0000259" key="2">
    <source>
        <dbReference type="Pfam" id="PF17919"/>
    </source>
</evidence>
<evidence type="ECO:0000313" key="3">
    <source>
        <dbReference type="EMBL" id="KAE9200254.1"/>
    </source>
</evidence>
<dbReference type="OrthoDB" id="1909920at2759"/>
<protein>
    <recommendedName>
        <fullName evidence="2">Reverse transcriptase/retrotransposon-derived protein RNase H-like domain-containing protein</fullName>
    </recommendedName>
</protein>
<dbReference type="InterPro" id="IPR043128">
    <property type="entry name" value="Rev_trsase/Diguanyl_cyclase"/>
</dbReference>
<evidence type="ECO:0000313" key="4">
    <source>
        <dbReference type="EMBL" id="KAE9221997.1"/>
    </source>
</evidence>
<dbReference type="Gene3D" id="3.30.70.270">
    <property type="match status" value="2"/>
</dbReference>
<dbReference type="Pfam" id="PF17919">
    <property type="entry name" value="RT_RNaseH_2"/>
    <property type="match status" value="1"/>
</dbReference>
<comment type="caution">
    <text evidence="4">The sequence shown here is derived from an EMBL/GenBank/DDBJ whole genome shotgun (WGS) entry which is preliminary data.</text>
</comment>
<keyword evidence="5" id="KW-1185">Reference proteome</keyword>
<proteinExistence type="predicted"/>
<dbReference type="PANTHER" id="PTHR37984:SF5">
    <property type="entry name" value="PROTEIN NYNRIN-LIKE"/>
    <property type="match status" value="1"/>
</dbReference>
<dbReference type="Gene3D" id="3.10.10.10">
    <property type="entry name" value="HIV Type 1 Reverse Transcriptase, subunit A, domain 1"/>
    <property type="match status" value="1"/>
</dbReference>
<keyword evidence="1" id="KW-0511">Multifunctional enzyme</keyword>
<accession>A0A6A3YPF4</accession>
<dbReference type="InterPro" id="IPR043502">
    <property type="entry name" value="DNA/RNA_pol_sf"/>
</dbReference>
<organism evidence="4 6">
    <name type="scientific">Phytophthora fragariae</name>
    <dbReference type="NCBI Taxonomy" id="53985"/>
    <lineage>
        <taxon>Eukaryota</taxon>
        <taxon>Sar</taxon>
        <taxon>Stramenopiles</taxon>
        <taxon>Oomycota</taxon>
        <taxon>Peronosporomycetes</taxon>
        <taxon>Peronosporales</taxon>
        <taxon>Peronosporaceae</taxon>
        <taxon>Phytophthora</taxon>
    </lineage>
</organism>
<dbReference type="EMBL" id="QXGD01000865">
    <property type="protein sequence ID" value="KAE9221997.1"/>
    <property type="molecule type" value="Genomic_DNA"/>
</dbReference>
<reference evidence="5 6" key="1">
    <citation type="submission" date="2018-08" db="EMBL/GenBank/DDBJ databases">
        <title>Genomic investigation of the strawberry pathogen Phytophthora fragariae indicates pathogenicity is determined by transcriptional variation in three key races.</title>
        <authorList>
            <person name="Adams T.M."/>
            <person name="Armitage A.D."/>
            <person name="Sobczyk M.K."/>
            <person name="Bates H.J."/>
            <person name="Dunwell J.M."/>
            <person name="Nellist C.F."/>
            <person name="Harrison R.J."/>
        </authorList>
    </citation>
    <scope>NUCLEOTIDE SEQUENCE [LARGE SCALE GENOMIC DNA]</scope>
    <source>
        <strain evidence="4 6">BC-1</strain>
        <strain evidence="3 5">NOV-27</strain>
    </source>
</reference>
<feature type="domain" description="Reverse transcriptase/retrotransposon-derived protein RNase H-like" evidence="2">
    <location>
        <begin position="171"/>
        <end position="269"/>
    </location>
</feature>
<gene>
    <name evidence="4" type="ORF">PF002_g15405</name>
    <name evidence="3" type="ORF">PF005_g15422</name>
</gene>
<sequence>MSGSVIYSAIDLTDGLYQILMRESDIPLTAVSTPQWYALGVARDAAGFEECAGHLQQDGLLCVAPASCFAASYFDDIFVHSRAEDGLNAVDVHPQHLRKVLEKMRENKLKSGVRADPEKISSICSWSTPKNQTELGQWLGLANYLHKYTKDYAGLIQPMLSLLKKDVAWNWRPKHQDAFDAVKNSLASPPVLMLPDTSRPFHVECDARDFAIGCARMQFDADSRERVVSYQSRQMKPAEKNYPVHDKEHLAMCYALIKFRVYLLGEQTFAVYPDHASQRTAMKSSHLSQRMARWLSFFAEYNFVVHYKPSKNNILVDVLSRRPDYDPRRLTRHQDIPDDADDCATCVTLGINATVSSPVLPLRQQIADAYEEDAFYAAIIRYLRNPTADTLAKLMRPTRDAITHYDLDGNLLTYAIDTFDTLRVLVWCTTTMMHPPVVISGARRSSQHSHATSSGLACTSGYGNGSVPARYDSV</sequence>
<dbReference type="FunFam" id="3.30.70.270:FF:000020">
    <property type="entry name" value="Transposon Tf2-6 polyprotein-like Protein"/>
    <property type="match status" value="1"/>
</dbReference>
<dbReference type="PANTHER" id="PTHR37984">
    <property type="entry name" value="PROTEIN CBG26694"/>
    <property type="match status" value="1"/>
</dbReference>
<dbReference type="EMBL" id="QXGB01000957">
    <property type="protein sequence ID" value="KAE9200254.1"/>
    <property type="molecule type" value="Genomic_DNA"/>
</dbReference>
<dbReference type="Proteomes" id="UP000433483">
    <property type="component" value="Unassembled WGS sequence"/>
</dbReference>
<evidence type="ECO:0000313" key="5">
    <source>
        <dbReference type="Proteomes" id="UP000433483"/>
    </source>
</evidence>
<dbReference type="InterPro" id="IPR041577">
    <property type="entry name" value="RT_RNaseH_2"/>
</dbReference>
<name>A0A6A3YPF4_9STRA</name>